<reference evidence="12" key="1">
    <citation type="submission" date="2015-07" db="EMBL/GenBank/DDBJ databases">
        <title>Near-Complete Genome Sequence of the Cellulolytic Bacterium Bacteroides (Pseudobacteroides) cellulosolvens ATCC 35603.</title>
        <authorList>
            <person name="Dassa B."/>
            <person name="Utturkar S.M."/>
            <person name="Klingeman D.M."/>
            <person name="Hurt R.A."/>
            <person name="Keller M."/>
            <person name="Xu J."/>
            <person name="Reddy Y.H.K."/>
            <person name="Borovok I."/>
            <person name="Grinberg I.R."/>
            <person name="Lamed R."/>
            <person name="Zhivin O."/>
            <person name="Bayer E.A."/>
            <person name="Brown S.D."/>
        </authorList>
    </citation>
    <scope>NUCLEOTIDE SEQUENCE [LARGE SCALE GENOMIC DNA]</scope>
    <source>
        <strain evidence="12">DSM 2933</strain>
    </source>
</reference>
<dbReference type="eggNOG" id="COG5002">
    <property type="taxonomic scope" value="Bacteria"/>
</dbReference>
<comment type="catalytic activity">
    <reaction evidence="1">
        <text>ATP + protein L-histidine = ADP + protein N-phospho-L-histidine.</text>
        <dbReference type="EC" id="2.7.13.3"/>
    </reaction>
</comment>
<keyword evidence="7" id="KW-0902">Two-component regulatory system</keyword>
<keyword evidence="5" id="KW-0808">Transferase</keyword>
<dbReference type="OrthoDB" id="9813151at2"/>
<dbReference type="Gene3D" id="3.30.565.10">
    <property type="entry name" value="Histidine kinase-like ATPase, C-terminal domain"/>
    <property type="match status" value="1"/>
</dbReference>
<dbReference type="GO" id="GO:0016036">
    <property type="term" value="P:cellular response to phosphate starvation"/>
    <property type="evidence" value="ECO:0007669"/>
    <property type="project" value="TreeGrafter"/>
</dbReference>
<dbReference type="InterPro" id="IPR036097">
    <property type="entry name" value="HisK_dim/P_sf"/>
</dbReference>
<evidence type="ECO:0000259" key="9">
    <source>
        <dbReference type="PROSITE" id="PS50109"/>
    </source>
</evidence>
<evidence type="ECO:0000256" key="6">
    <source>
        <dbReference type="ARBA" id="ARBA00022777"/>
    </source>
</evidence>
<organism evidence="11 12">
    <name type="scientific">Pseudobacteroides cellulosolvens ATCC 35603 = DSM 2933</name>
    <dbReference type="NCBI Taxonomy" id="398512"/>
    <lineage>
        <taxon>Bacteria</taxon>
        <taxon>Bacillati</taxon>
        <taxon>Bacillota</taxon>
        <taxon>Clostridia</taxon>
        <taxon>Eubacteriales</taxon>
        <taxon>Oscillospiraceae</taxon>
        <taxon>Pseudobacteroides</taxon>
    </lineage>
</organism>
<dbReference type="PROSITE" id="PS50109">
    <property type="entry name" value="HIS_KIN"/>
    <property type="match status" value="1"/>
</dbReference>
<evidence type="ECO:0000256" key="1">
    <source>
        <dbReference type="ARBA" id="ARBA00000085"/>
    </source>
</evidence>
<dbReference type="PRINTS" id="PR00344">
    <property type="entry name" value="BCTRLSENSOR"/>
</dbReference>
<dbReference type="RefSeq" id="WP_036939131.1">
    <property type="nucleotide sequence ID" value="NZ_JQKC01000008.1"/>
</dbReference>
<dbReference type="InterPro" id="IPR005467">
    <property type="entry name" value="His_kinase_dom"/>
</dbReference>
<evidence type="ECO:0000256" key="2">
    <source>
        <dbReference type="ARBA" id="ARBA00004370"/>
    </source>
</evidence>
<proteinExistence type="predicted"/>
<feature type="transmembrane region" description="Helical" evidence="8">
    <location>
        <begin position="168"/>
        <end position="188"/>
    </location>
</feature>
<dbReference type="STRING" id="398512.Bccel_3350"/>
<dbReference type="SMART" id="SM00387">
    <property type="entry name" value="HATPase_c"/>
    <property type="match status" value="1"/>
</dbReference>
<dbReference type="SMART" id="SM00388">
    <property type="entry name" value="HisKA"/>
    <property type="match status" value="1"/>
</dbReference>
<dbReference type="PROSITE" id="PS50885">
    <property type="entry name" value="HAMP"/>
    <property type="match status" value="1"/>
</dbReference>
<dbReference type="SUPFAM" id="SSF158472">
    <property type="entry name" value="HAMP domain-like"/>
    <property type="match status" value="1"/>
</dbReference>
<dbReference type="GO" id="GO:0004721">
    <property type="term" value="F:phosphoprotein phosphatase activity"/>
    <property type="evidence" value="ECO:0007669"/>
    <property type="project" value="TreeGrafter"/>
</dbReference>
<dbReference type="PATRIC" id="fig|398512.5.peg.3507"/>
<keyword evidence="12" id="KW-1185">Reference proteome</keyword>
<evidence type="ECO:0000313" key="11">
    <source>
        <dbReference type="EMBL" id="KNY28079.1"/>
    </source>
</evidence>
<evidence type="ECO:0000256" key="3">
    <source>
        <dbReference type="ARBA" id="ARBA00012438"/>
    </source>
</evidence>
<name>A0A0L6JQL2_9FIRM</name>
<dbReference type="InterPro" id="IPR036890">
    <property type="entry name" value="HATPase_C_sf"/>
</dbReference>
<dbReference type="GO" id="GO:0000155">
    <property type="term" value="F:phosphorelay sensor kinase activity"/>
    <property type="evidence" value="ECO:0007669"/>
    <property type="project" value="InterPro"/>
</dbReference>
<dbReference type="Pfam" id="PF02518">
    <property type="entry name" value="HATPase_c"/>
    <property type="match status" value="1"/>
</dbReference>
<dbReference type="PANTHER" id="PTHR45453">
    <property type="entry name" value="PHOSPHATE REGULON SENSOR PROTEIN PHOR"/>
    <property type="match status" value="1"/>
</dbReference>
<feature type="domain" description="HAMP" evidence="10">
    <location>
        <begin position="189"/>
        <end position="242"/>
    </location>
</feature>
<comment type="caution">
    <text evidence="11">The sequence shown here is derived from an EMBL/GenBank/DDBJ whole genome shotgun (WGS) entry which is preliminary data.</text>
</comment>
<dbReference type="InterPro" id="IPR004358">
    <property type="entry name" value="Sig_transdc_His_kin-like_C"/>
</dbReference>
<dbReference type="Proteomes" id="UP000036923">
    <property type="component" value="Unassembled WGS sequence"/>
</dbReference>
<dbReference type="CDD" id="cd00075">
    <property type="entry name" value="HATPase"/>
    <property type="match status" value="1"/>
</dbReference>
<dbReference type="GO" id="GO:0005886">
    <property type="term" value="C:plasma membrane"/>
    <property type="evidence" value="ECO:0007669"/>
    <property type="project" value="TreeGrafter"/>
</dbReference>
<keyword evidence="4" id="KW-0597">Phosphoprotein</keyword>
<dbReference type="SMART" id="SM00304">
    <property type="entry name" value="HAMP"/>
    <property type="match status" value="1"/>
</dbReference>
<evidence type="ECO:0000256" key="4">
    <source>
        <dbReference type="ARBA" id="ARBA00022553"/>
    </source>
</evidence>
<protein>
    <recommendedName>
        <fullName evidence="3">histidine kinase</fullName>
        <ecNumber evidence="3">2.7.13.3</ecNumber>
    </recommendedName>
</protein>
<comment type="subcellular location">
    <subcellularLocation>
        <location evidence="2">Membrane</location>
    </subcellularLocation>
</comment>
<dbReference type="InterPro" id="IPR050351">
    <property type="entry name" value="BphY/WalK/GraS-like"/>
</dbReference>
<keyword evidence="8" id="KW-0472">Membrane</keyword>
<evidence type="ECO:0000259" key="10">
    <source>
        <dbReference type="PROSITE" id="PS50885"/>
    </source>
</evidence>
<dbReference type="EMBL" id="LGTC01000001">
    <property type="protein sequence ID" value="KNY28079.1"/>
    <property type="molecule type" value="Genomic_DNA"/>
</dbReference>
<dbReference type="CDD" id="cd00082">
    <property type="entry name" value="HisKA"/>
    <property type="match status" value="1"/>
</dbReference>
<feature type="transmembrane region" description="Helical" evidence="8">
    <location>
        <begin position="12"/>
        <end position="32"/>
    </location>
</feature>
<dbReference type="AlphaFoldDB" id="A0A0L6JQL2"/>
<dbReference type="FunFam" id="3.30.565.10:FF:000006">
    <property type="entry name" value="Sensor histidine kinase WalK"/>
    <property type="match status" value="1"/>
</dbReference>
<dbReference type="InterPro" id="IPR003660">
    <property type="entry name" value="HAMP_dom"/>
</dbReference>
<dbReference type="EC" id="2.7.13.3" evidence="3"/>
<gene>
    <name evidence="11" type="ORF">Bccel_3350</name>
</gene>
<dbReference type="SUPFAM" id="SSF47384">
    <property type="entry name" value="Homodimeric domain of signal transducing histidine kinase"/>
    <property type="match status" value="1"/>
</dbReference>
<dbReference type="CDD" id="cd06225">
    <property type="entry name" value="HAMP"/>
    <property type="match status" value="1"/>
</dbReference>
<dbReference type="Pfam" id="PF00672">
    <property type="entry name" value="HAMP"/>
    <property type="match status" value="1"/>
</dbReference>
<feature type="domain" description="Histidine kinase" evidence="9">
    <location>
        <begin position="250"/>
        <end position="463"/>
    </location>
</feature>
<keyword evidence="8" id="KW-0812">Transmembrane</keyword>
<evidence type="ECO:0000256" key="7">
    <source>
        <dbReference type="ARBA" id="ARBA00023012"/>
    </source>
</evidence>
<dbReference type="Pfam" id="PF00512">
    <property type="entry name" value="HisKA"/>
    <property type="match status" value="1"/>
</dbReference>
<evidence type="ECO:0000256" key="8">
    <source>
        <dbReference type="SAM" id="Phobius"/>
    </source>
</evidence>
<evidence type="ECO:0000313" key="12">
    <source>
        <dbReference type="Proteomes" id="UP000036923"/>
    </source>
</evidence>
<sequence length="467" mass="52672">MKYSLRVKLSFSYALVALISVVLIMAITNLFLDKYFREYVRHNQEQKNNDVISSISHQYQDNGKWNMEMIETIGVRALENGLIIKVKDKDGNAIWDATVHNNGMCQRIIEHMAQNVSSRYPHMKGTYTEIPYAINSGFAKVGEIQIGSYGPYYLSDNDLAFINTLNKLLIGIGIFTMLFSLVLGSIIARRLSSPISRVIRSAQSIAKGYFSDRVLERSNTKEICQLTSTINNLAGTLEKQEVLRKRIGADVAHELRTPLATLQSHMEAMIDGIWKPDAERLKSCHEEIIRINKMVGDLEKLARYESESLVLNKTSFDISELIYRIVLNFEPEFKNKDIKLAFNGESEEVFADKDKISQVVINLVSNALKYTPEGGVVNISVKGAEDITEISVKDNGPGIPEEDLPFIFERFYRADKSRNRLTGGSGIGLTIVKAITEAHKGRIEVQSRVDYGTEFILSLPKETNQDE</sequence>
<keyword evidence="8" id="KW-1133">Transmembrane helix</keyword>
<dbReference type="Gene3D" id="6.10.340.10">
    <property type="match status" value="1"/>
</dbReference>
<evidence type="ECO:0000256" key="5">
    <source>
        <dbReference type="ARBA" id="ARBA00022679"/>
    </source>
</evidence>
<dbReference type="InterPro" id="IPR003661">
    <property type="entry name" value="HisK_dim/P_dom"/>
</dbReference>
<keyword evidence="6 11" id="KW-0418">Kinase</keyword>
<accession>A0A0L6JQL2</accession>
<dbReference type="PANTHER" id="PTHR45453:SF1">
    <property type="entry name" value="PHOSPHATE REGULON SENSOR PROTEIN PHOR"/>
    <property type="match status" value="1"/>
</dbReference>
<dbReference type="SUPFAM" id="SSF55874">
    <property type="entry name" value="ATPase domain of HSP90 chaperone/DNA topoisomerase II/histidine kinase"/>
    <property type="match status" value="1"/>
</dbReference>
<dbReference type="Gene3D" id="1.10.287.130">
    <property type="match status" value="1"/>
</dbReference>
<dbReference type="InterPro" id="IPR003594">
    <property type="entry name" value="HATPase_dom"/>
</dbReference>